<reference evidence="2" key="2">
    <citation type="submission" date="2020-02" db="EMBL/GenBank/DDBJ databases">
        <title>Unexpected conservation and global transmission of agrobacterial virulence plasmids.</title>
        <authorList>
            <person name="Weisberg A.J."/>
            <person name="Davis E.W. II"/>
            <person name="Tabima J.R."/>
            <person name="Belcher M.S."/>
            <person name="Miller M."/>
            <person name="Kuo C.-H."/>
            <person name="Loper J.E."/>
            <person name="Grunwald N.J."/>
            <person name="Putnam M.L."/>
            <person name="Chang J.H."/>
        </authorList>
    </citation>
    <scope>NUCLEOTIDE SEQUENCE</scope>
    <source>
        <strain evidence="2">W2/73</strain>
        <plasmid evidence="2">pW2_73_4</plasmid>
    </source>
</reference>
<organism evidence="2 3">
    <name type="scientific">Agrobacterium rubi</name>
    <dbReference type="NCBI Taxonomy" id="28099"/>
    <lineage>
        <taxon>Bacteria</taxon>
        <taxon>Pseudomonadati</taxon>
        <taxon>Pseudomonadota</taxon>
        <taxon>Alphaproteobacteria</taxon>
        <taxon>Hyphomicrobiales</taxon>
        <taxon>Rhizobiaceae</taxon>
        <taxon>Rhizobium/Agrobacterium group</taxon>
        <taxon>Agrobacterium</taxon>
    </lineage>
</organism>
<keyword evidence="4" id="KW-1185">Reference proteome</keyword>
<dbReference type="InterPro" id="IPR037883">
    <property type="entry name" value="Knr4/Smi1-like_sf"/>
</dbReference>
<evidence type="ECO:0000313" key="2">
    <source>
        <dbReference type="EMBL" id="QTG03862.1"/>
    </source>
</evidence>
<geneLocation type="plasmid" evidence="2 3">
    <name>pW2_73_4</name>
</geneLocation>
<gene>
    <name evidence="1" type="ORF">G6L72_24985</name>
    <name evidence="2" type="ORF">G6M88_25815</name>
</gene>
<dbReference type="Proteomes" id="UP000663912">
    <property type="component" value="Plasmid pW2_73_4"/>
</dbReference>
<dbReference type="KEGG" id="arui:G6M88_25815"/>
<accession>A0AAE7RDV9</accession>
<dbReference type="RefSeq" id="WP_065700819.1">
    <property type="nucleotide sequence ID" value="NZ_CP049211.1"/>
</dbReference>
<dbReference type="EMBL" id="JAAMCP010000017">
    <property type="protein sequence ID" value="NTF39941.1"/>
    <property type="molecule type" value="Genomic_DNA"/>
</dbReference>
<dbReference type="EMBL" id="CP049211">
    <property type="protein sequence ID" value="QTG03862.1"/>
    <property type="molecule type" value="Genomic_DNA"/>
</dbReference>
<name>A0AAE7RDV9_9HYPH</name>
<proteinExistence type="predicted"/>
<keyword evidence="2" id="KW-0614">Plasmid</keyword>
<dbReference type="SUPFAM" id="SSF160631">
    <property type="entry name" value="SMI1/KNR4-like"/>
    <property type="match status" value="1"/>
</dbReference>
<dbReference type="AlphaFoldDB" id="A0AAE7RDV9"/>
<sequence length="190" mass="21217">MSDDFSQLFDHPNVTRTASVEEISAVEAKIGAMPPSYKTFAETFGYGTTNGLFVIEMPFNMFGSDGLLVRGCAPQEQVHWLVNQLREDGCKVGELDCLEPYDEGSRDIASFFDELRFYGNSINGEYLCWRRDQDGSFKFHVIDRACISIRFAGTSIIDFIRRTQTSDVKTLLGSGYSPLARTFEGATAAE</sequence>
<dbReference type="Proteomes" id="UP000822331">
    <property type="component" value="Unassembled WGS sequence"/>
</dbReference>
<protein>
    <submittedName>
        <fullName evidence="2">SMI1/KNR4 family protein</fullName>
    </submittedName>
</protein>
<evidence type="ECO:0000313" key="3">
    <source>
        <dbReference type="Proteomes" id="UP000663912"/>
    </source>
</evidence>
<evidence type="ECO:0000313" key="4">
    <source>
        <dbReference type="Proteomes" id="UP000822331"/>
    </source>
</evidence>
<evidence type="ECO:0000313" key="1">
    <source>
        <dbReference type="EMBL" id="NTF39941.1"/>
    </source>
</evidence>
<reference evidence="1 4" key="1">
    <citation type="journal article" date="2020" name="Science">
        <title>Unexpected conservation and global transmission of agrobacterial virulence plasmids.</title>
        <authorList>
            <person name="Weisberg A.J."/>
            <person name="Davis E.W. 2nd"/>
            <person name="Tabima J."/>
            <person name="Belcher M.S."/>
            <person name="Miller M."/>
            <person name="Kuo C.H."/>
            <person name="Loper J.E."/>
            <person name="Grunwald N.J."/>
            <person name="Putnam M.L."/>
            <person name="Chang J.H."/>
        </authorList>
    </citation>
    <scope>NUCLEOTIDE SEQUENCE [LARGE SCALE GENOMIC DNA]</scope>
    <source>
        <strain evidence="1 4">A19/93</strain>
    </source>
</reference>